<keyword evidence="2 5" id="KW-0489">Methyltransferase</keyword>
<dbReference type="InterPro" id="IPR029063">
    <property type="entry name" value="SAM-dependent_MTases_sf"/>
</dbReference>
<keyword evidence="3 5" id="KW-0808">Transferase</keyword>
<dbReference type="SUPFAM" id="SSF53335">
    <property type="entry name" value="S-adenosyl-L-methionine-dependent methyltransferases"/>
    <property type="match status" value="1"/>
</dbReference>
<dbReference type="InterPro" id="IPR051052">
    <property type="entry name" value="Diverse_substrate_MTase"/>
</dbReference>
<dbReference type="CDD" id="cd02440">
    <property type="entry name" value="AdoMet_MTases"/>
    <property type="match status" value="1"/>
</dbReference>
<proteinExistence type="inferred from homology"/>
<evidence type="ECO:0000259" key="4">
    <source>
        <dbReference type="Pfam" id="PF08241"/>
    </source>
</evidence>
<gene>
    <name evidence="5" type="ORF">TPC1_11946</name>
</gene>
<dbReference type="GO" id="GO:0032259">
    <property type="term" value="P:methylation"/>
    <property type="evidence" value="ECO:0007669"/>
    <property type="project" value="UniProtKB-KW"/>
</dbReference>
<feature type="domain" description="Methyltransferase type 11" evidence="4">
    <location>
        <begin position="69"/>
        <end position="169"/>
    </location>
</feature>
<dbReference type="AlphaFoldDB" id="A0A146KH17"/>
<dbReference type="PANTHER" id="PTHR44942:SF4">
    <property type="entry name" value="METHYLTRANSFERASE TYPE 11 DOMAIN-CONTAINING PROTEIN"/>
    <property type="match status" value="1"/>
</dbReference>
<dbReference type="PANTHER" id="PTHR44942">
    <property type="entry name" value="METHYLTRANSF_11 DOMAIN-CONTAINING PROTEIN"/>
    <property type="match status" value="1"/>
</dbReference>
<evidence type="ECO:0000256" key="3">
    <source>
        <dbReference type="ARBA" id="ARBA00022679"/>
    </source>
</evidence>
<comment type="similarity">
    <text evidence="1">Belongs to the methyltransferase superfamily.</text>
</comment>
<sequence>KLIEVYGHSCDNWGDRPIFAGGYINYGYWENITLDQTVSLSIESRIKSSKDLYKQIFQRIDVSMDDVVLEIGCGRGLGIIDFLSLHQVKCMIGVDINRCQIERASVNIKQEYPEAQHIELFCQPAEQISLEDHSINKVYSVEVAQHFLSMFDFAREMKRLLKPDGKLVFTSYFLVDNKYRSAIIMQEHLENIISCDEVHECFLKAGFESVSCESIGKHVFLGYDTWICQQESEQKKVADFSHNYFKAYQKGFI</sequence>
<dbReference type="InterPro" id="IPR013216">
    <property type="entry name" value="Methyltransf_11"/>
</dbReference>
<evidence type="ECO:0000256" key="2">
    <source>
        <dbReference type="ARBA" id="ARBA00022603"/>
    </source>
</evidence>
<dbReference type="Gene3D" id="3.40.50.150">
    <property type="entry name" value="Vaccinia Virus protein VP39"/>
    <property type="match status" value="1"/>
</dbReference>
<evidence type="ECO:0000313" key="5">
    <source>
        <dbReference type="EMBL" id="JAP95154.1"/>
    </source>
</evidence>
<name>A0A146KH17_9EUKA</name>
<dbReference type="Pfam" id="PF08241">
    <property type="entry name" value="Methyltransf_11"/>
    <property type="match status" value="1"/>
</dbReference>
<accession>A0A146KH17</accession>
<evidence type="ECO:0000256" key="1">
    <source>
        <dbReference type="ARBA" id="ARBA00008361"/>
    </source>
</evidence>
<organism evidence="5">
    <name type="scientific">Trepomonas sp. PC1</name>
    <dbReference type="NCBI Taxonomy" id="1076344"/>
    <lineage>
        <taxon>Eukaryota</taxon>
        <taxon>Metamonada</taxon>
        <taxon>Diplomonadida</taxon>
        <taxon>Hexamitidae</taxon>
        <taxon>Hexamitinae</taxon>
        <taxon>Trepomonas</taxon>
    </lineage>
</organism>
<reference evidence="5" key="1">
    <citation type="submission" date="2015-07" db="EMBL/GenBank/DDBJ databases">
        <title>Adaptation to a free-living lifestyle via gene acquisitions in the diplomonad Trepomonas sp. PC1.</title>
        <authorList>
            <person name="Xu F."/>
            <person name="Jerlstrom-Hultqvist J."/>
            <person name="Kolisko M."/>
            <person name="Simpson A.G.B."/>
            <person name="Roger A.J."/>
            <person name="Svard S.G."/>
            <person name="Andersson J.O."/>
        </authorList>
    </citation>
    <scope>NUCLEOTIDE SEQUENCE</scope>
    <source>
        <strain evidence="5">PC1</strain>
    </source>
</reference>
<feature type="non-terminal residue" evidence="5">
    <location>
        <position position="1"/>
    </location>
</feature>
<feature type="non-terminal residue" evidence="5">
    <location>
        <position position="253"/>
    </location>
</feature>
<dbReference type="EMBL" id="GDID01001452">
    <property type="protein sequence ID" value="JAP95154.1"/>
    <property type="molecule type" value="Transcribed_RNA"/>
</dbReference>
<protein>
    <submittedName>
        <fullName evidence="5">Methyltransferase domain-containing protein</fullName>
    </submittedName>
</protein>
<dbReference type="GO" id="GO:0008757">
    <property type="term" value="F:S-adenosylmethionine-dependent methyltransferase activity"/>
    <property type="evidence" value="ECO:0007669"/>
    <property type="project" value="InterPro"/>
</dbReference>